<protein>
    <submittedName>
        <fullName evidence="2">(rape) hypothetical protein</fullName>
    </submittedName>
</protein>
<reference evidence="2" key="1">
    <citation type="submission" date="2021-01" db="EMBL/GenBank/DDBJ databases">
        <authorList>
            <consortium name="Genoscope - CEA"/>
            <person name="William W."/>
        </authorList>
    </citation>
    <scope>NUCLEOTIDE SEQUENCE</scope>
</reference>
<evidence type="ECO:0000313" key="2">
    <source>
        <dbReference type="EMBL" id="CAF2154319.1"/>
    </source>
</evidence>
<sequence length="105" mass="12221">MVKAQINKIKTKETQISKYKYKNKSTRHRSSPKANDKKASNGEMKVIAFQPYHLLSHISILHLSLKPNSISYISSPTFIYFSQNQNNLSKEAEKKERKKEKKPKN</sequence>
<gene>
    <name evidence="2" type="ORF">DARMORV10_A01P36400.1</name>
</gene>
<accession>A0A816XZN1</accession>
<name>A0A816XZN1_BRANA</name>
<feature type="region of interest" description="Disordered" evidence="1">
    <location>
        <begin position="15"/>
        <end position="42"/>
    </location>
</feature>
<feature type="compositionally biased region" description="Basic residues" evidence="1">
    <location>
        <begin position="19"/>
        <end position="31"/>
    </location>
</feature>
<organism evidence="2">
    <name type="scientific">Brassica napus</name>
    <name type="common">Rape</name>
    <dbReference type="NCBI Taxonomy" id="3708"/>
    <lineage>
        <taxon>Eukaryota</taxon>
        <taxon>Viridiplantae</taxon>
        <taxon>Streptophyta</taxon>
        <taxon>Embryophyta</taxon>
        <taxon>Tracheophyta</taxon>
        <taxon>Spermatophyta</taxon>
        <taxon>Magnoliopsida</taxon>
        <taxon>eudicotyledons</taxon>
        <taxon>Gunneridae</taxon>
        <taxon>Pentapetalae</taxon>
        <taxon>rosids</taxon>
        <taxon>malvids</taxon>
        <taxon>Brassicales</taxon>
        <taxon>Brassicaceae</taxon>
        <taxon>Brassiceae</taxon>
        <taxon>Brassica</taxon>
    </lineage>
</organism>
<dbReference type="EMBL" id="HG994355">
    <property type="protein sequence ID" value="CAF2154319.1"/>
    <property type="molecule type" value="Genomic_DNA"/>
</dbReference>
<evidence type="ECO:0000256" key="1">
    <source>
        <dbReference type="SAM" id="MobiDB-lite"/>
    </source>
</evidence>
<proteinExistence type="predicted"/>
<dbReference type="AlphaFoldDB" id="A0A816XZN1"/>
<dbReference type="Proteomes" id="UP001295469">
    <property type="component" value="Chromosome A01"/>
</dbReference>
<feature type="compositionally biased region" description="Basic residues" evidence="1">
    <location>
        <begin position="96"/>
        <end position="105"/>
    </location>
</feature>
<feature type="region of interest" description="Disordered" evidence="1">
    <location>
        <begin position="84"/>
        <end position="105"/>
    </location>
</feature>